<gene>
    <name evidence="1" type="ORF">R2APBS1_3818</name>
</gene>
<dbReference type="STRING" id="666685.R2APBS1_3818"/>
<dbReference type="SUPFAM" id="SSF53448">
    <property type="entry name" value="Nucleotide-diphospho-sugar transferases"/>
    <property type="match status" value="1"/>
</dbReference>
<dbReference type="HOGENOM" id="CLU_075662_2_1_6"/>
<reference evidence="1 2" key="1">
    <citation type="submission" date="2012-04" db="EMBL/GenBank/DDBJ databases">
        <title>Complete genome of Rhodanobacter sp. 2APBS1.</title>
        <authorList>
            <consortium name="US DOE Joint Genome Institute"/>
            <person name="Huntemann M."/>
            <person name="Wei C.-L."/>
            <person name="Han J."/>
            <person name="Detter J.C."/>
            <person name="Han C."/>
            <person name="Tapia R."/>
            <person name="Munk A.C.C."/>
            <person name="Chen A."/>
            <person name="Krypides N."/>
            <person name="Mavromatis K."/>
            <person name="Markowitz V."/>
            <person name="Szeto E."/>
            <person name="Ivanova N."/>
            <person name="Mikhailova N."/>
            <person name="Ovchinnikova G."/>
            <person name="Pagani I."/>
            <person name="Pati A."/>
            <person name="Goodwin L."/>
            <person name="Peters L."/>
            <person name="Pitluck S."/>
            <person name="Woyke T."/>
            <person name="Prakash O."/>
            <person name="Elkins J."/>
            <person name="Brown S."/>
            <person name="Palumbo A."/>
            <person name="Hemme C."/>
            <person name="Zhou J."/>
            <person name="Watson D."/>
            <person name="Jardine P."/>
            <person name="Kostka J."/>
            <person name="Green S."/>
        </authorList>
    </citation>
    <scope>NUCLEOTIDE SEQUENCE [LARGE SCALE GENOMIC DNA]</scope>
    <source>
        <strain evidence="1 2">2APBS1</strain>
    </source>
</reference>
<accession>M4NTR5</accession>
<dbReference type="InterPro" id="IPR018641">
    <property type="entry name" value="Trfase_1_rSAM/seldom-assoc"/>
</dbReference>
<dbReference type="KEGG" id="rhd:R2APBS1_3818"/>
<sequence precursor="true">MAGMARDAQGKDMTAALAIFVKTPGLSPVKTRLAATLGTDDATRFYRLAAAATAAVAQSCQPPLTPYWAIAEAGPVASAAWHDFAQLEQGEGDLGERLARIYAALQARHGRVLLIGADAPQLTPAMLLAALAALHDTDKPFVLGEASDGGFWLFGGRVPIPSTVWLGVRYSQPDTAMQLRSALAAYGHLATLPMLTDADNAADLPVLIQVLASLPNIMPAQRTLYDWLLAVTDHALLERTSA</sequence>
<dbReference type="AlphaFoldDB" id="M4NTR5"/>
<dbReference type="Pfam" id="PF09837">
    <property type="entry name" value="DUF2064"/>
    <property type="match status" value="1"/>
</dbReference>
<protein>
    <recommendedName>
        <fullName evidence="3">Glycosyltransferase</fullName>
    </recommendedName>
</protein>
<dbReference type="PANTHER" id="PTHR36529">
    <property type="entry name" value="SLL1095 PROTEIN"/>
    <property type="match status" value="1"/>
</dbReference>
<evidence type="ECO:0000313" key="2">
    <source>
        <dbReference type="Proteomes" id="UP000011859"/>
    </source>
</evidence>
<dbReference type="Gene3D" id="3.90.550.10">
    <property type="entry name" value="Spore Coat Polysaccharide Biosynthesis Protein SpsA, Chain A"/>
    <property type="match status" value="1"/>
</dbReference>
<evidence type="ECO:0008006" key="3">
    <source>
        <dbReference type="Google" id="ProtNLM"/>
    </source>
</evidence>
<dbReference type="PANTHER" id="PTHR36529:SF1">
    <property type="entry name" value="GLYCOSYLTRANSFERASE"/>
    <property type="match status" value="1"/>
</dbReference>
<evidence type="ECO:0000313" key="1">
    <source>
        <dbReference type="EMBL" id="AGG90876.1"/>
    </source>
</evidence>
<dbReference type="NCBIfam" id="TIGR04282">
    <property type="entry name" value="glyco_like_cofC"/>
    <property type="match status" value="1"/>
</dbReference>
<dbReference type="EMBL" id="CP003470">
    <property type="protein sequence ID" value="AGG90876.1"/>
    <property type="molecule type" value="Genomic_DNA"/>
</dbReference>
<dbReference type="InterPro" id="IPR029044">
    <property type="entry name" value="Nucleotide-diphossugar_trans"/>
</dbReference>
<organism evidence="1 2">
    <name type="scientific">Rhodanobacter denitrificans</name>
    <dbReference type="NCBI Taxonomy" id="666685"/>
    <lineage>
        <taxon>Bacteria</taxon>
        <taxon>Pseudomonadati</taxon>
        <taxon>Pseudomonadota</taxon>
        <taxon>Gammaproteobacteria</taxon>
        <taxon>Lysobacterales</taxon>
        <taxon>Rhodanobacteraceae</taxon>
        <taxon>Rhodanobacter</taxon>
    </lineage>
</organism>
<proteinExistence type="predicted"/>
<name>M4NTR5_9GAMM</name>
<dbReference type="eggNOG" id="COG3222">
    <property type="taxonomic scope" value="Bacteria"/>
</dbReference>
<dbReference type="Proteomes" id="UP000011859">
    <property type="component" value="Chromosome"/>
</dbReference>
<keyword evidence="2" id="KW-1185">Reference proteome</keyword>